<accession>A0ABD2Q0U8</accession>
<keyword evidence="8" id="KW-1185">Reference proteome</keyword>
<comment type="caution">
    <text evidence="7">The sequence shown here is derived from an EMBL/GenBank/DDBJ whole genome shotgun (WGS) entry which is preliminary data.</text>
</comment>
<dbReference type="AlphaFoldDB" id="A0ABD2Q0U8"/>
<evidence type="ECO:0000313" key="8">
    <source>
        <dbReference type="Proteomes" id="UP001626550"/>
    </source>
</evidence>
<name>A0ABD2Q0U8_9PLAT</name>
<dbReference type="InterPro" id="IPR011547">
    <property type="entry name" value="SLC26A/SulP_dom"/>
</dbReference>
<proteinExistence type="predicted"/>
<feature type="transmembrane region" description="Helical" evidence="5">
    <location>
        <begin position="117"/>
        <end position="137"/>
    </location>
</feature>
<dbReference type="GO" id="GO:0016020">
    <property type="term" value="C:membrane"/>
    <property type="evidence" value="ECO:0007669"/>
    <property type="project" value="UniProtKB-SubCell"/>
</dbReference>
<sequence>MPSEFMSSEEVTLLRKVDPSKSKSVLSRIRSYSKCSINRQCFAAAVTSFFPTIAFLNNNYSLRAFSSDVIAGTTMGIFNVPQGMAYGILTGLSPVNGLYVSFYCPLIYFLFGVSRHLAVGTFAVICLLLSNTIVSMSEEHELLQTRMLNHTRSLTENLNYRVEVSIALTFLAGIFQLVFGIFRLGFLLSYMPTPMLRGFTCACGFYVALSQLDAILGIRSARAQGYGQFVKKLINFFSVIKEINLVTLSISIGSIFFLVVSKELTLKLVDNLQLVIAGLISYVGDLNQTQGVKIIGVIPYGLPAPSVPNWGLFLELIPHALQLGFLSYAISSSITKHYATEYHYPVNFNQEWIAFGLMNVICAPLNCFAGAGSLARTAICVD</sequence>
<reference evidence="7 8" key="1">
    <citation type="submission" date="2024-11" db="EMBL/GenBank/DDBJ databases">
        <title>Adaptive evolution of stress response genes in parasites aligns with host niche diversity.</title>
        <authorList>
            <person name="Hahn C."/>
            <person name="Resl P."/>
        </authorList>
    </citation>
    <scope>NUCLEOTIDE SEQUENCE [LARGE SCALE GENOMIC DNA]</scope>
    <source>
        <strain evidence="7">EGGRZ-B1_66</strain>
        <tissue evidence="7">Body</tissue>
    </source>
</reference>
<dbReference type="Pfam" id="PF00916">
    <property type="entry name" value="Sulfate_transp"/>
    <property type="match status" value="1"/>
</dbReference>
<protein>
    <recommendedName>
        <fullName evidence="6">SLC26A/SulP transporter domain-containing protein</fullName>
    </recommendedName>
</protein>
<evidence type="ECO:0000313" key="7">
    <source>
        <dbReference type="EMBL" id="KAL3311736.1"/>
    </source>
</evidence>
<organism evidence="7 8">
    <name type="scientific">Cichlidogyrus casuarinus</name>
    <dbReference type="NCBI Taxonomy" id="1844966"/>
    <lineage>
        <taxon>Eukaryota</taxon>
        <taxon>Metazoa</taxon>
        <taxon>Spiralia</taxon>
        <taxon>Lophotrochozoa</taxon>
        <taxon>Platyhelminthes</taxon>
        <taxon>Monogenea</taxon>
        <taxon>Monopisthocotylea</taxon>
        <taxon>Dactylogyridea</taxon>
        <taxon>Ancyrocephalidae</taxon>
        <taxon>Cichlidogyrus</taxon>
    </lineage>
</organism>
<feature type="transmembrane region" description="Helical" evidence="5">
    <location>
        <begin position="239"/>
        <end position="260"/>
    </location>
</feature>
<keyword evidence="2 5" id="KW-0812">Transmembrane</keyword>
<feature type="non-terminal residue" evidence="7">
    <location>
        <position position="382"/>
    </location>
</feature>
<feature type="transmembrane region" description="Helical" evidence="5">
    <location>
        <begin position="158"/>
        <end position="182"/>
    </location>
</feature>
<evidence type="ECO:0000256" key="1">
    <source>
        <dbReference type="ARBA" id="ARBA00004141"/>
    </source>
</evidence>
<dbReference type="PANTHER" id="PTHR11814">
    <property type="entry name" value="SULFATE TRANSPORTER"/>
    <property type="match status" value="1"/>
</dbReference>
<evidence type="ECO:0000256" key="4">
    <source>
        <dbReference type="ARBA" id="ARBA00023136"/>
    </source>
</evidence>
<evidence type="ECO:0000259" key="6">
    <source>
        <dbReference type="Pfam" id="PF00916"/>
    </source>
</evidence>
<feature type="transmembrane region" description="Helical" evidence="5">
    <location>
        <begin position="194"/>
        <end position="218"/>
    </location>
</feature>
<evidence type="ECO:0000256" key="2">
    <source>
        <dbReference type="ARBA" id="ARBA00022692"/>
    </source>
</evidence>
<evidence type="ECO:0000256" key="3">
    <source>
        <dbReference type="ARBA" id="ARBA00022989"/>
    </source>
</evidence>
<dbReference type="Proteomes" id="UP001626550">
    <property type="component" value="Unassembled WGS sequence"/>
</dbReference>
<keyword evidence="3 5" id="KW-1133">Transmembrane helix</keyword>
<comment type="subcellular location">
    <subcellularLocation>
        <location evidence="1">Membrane</location>
        <topology evidence="1">Multi-pass membrane protein</topology>
    </subcellularLocation>
</comment>
<dbReference type="InterPro" id="IPR001902">
    <property type="entry name" value="SLC26A/SulP_fam"/>
</dbReference>
<dbReference type="EMBL" id="JBJKFK010002043">
    <property type="protein sequence ID" value="KAL3311736.1"/>
    <property type="molecule type" value="Genomic_DNA"/>
</dbReference>
<feature type="domain" description="SLC26A/SulP transporter" evidence="6">
    <location>
        <begin position="65"/>
        <end position="379"/>
    </location>
</feature>
<gene>
    <name evidence="7" type="ORF">Ciccas_009678</name>
</gene>
<keyword evidence="4 5" id="KW-0472">Membrane</keyword>
<evidence type="ECO:0000256" key="5">
    <source>
        <dbReference type="SAM" id="Phobius"/>
    </source>
</evidence>